<gene>
    <name evidence="3" type="ORF">CTOB1V02_LOCUS9419</name>
</gene>
<reference evidence="3" key="1">
    <citation type="submission" date="2020-11" db="EMBL/GenBank/DDBJ databases">
        <authorList>
            <person name="Tran Van P."/>
        </authorList>
    </citation>
    <scope>NUCLEOTIDE SEQUENCE</scope>
</reference>
<evidence type="ECO:0000256" key="2">
    <source>
        <dbReference type="SAM" id="Phobius"/>
    </source>
</evidence>
<feature type="region of interest" description="Disordered" evidence="1">
    <location>
        <begin position="181"/>
        <end position="279"/>
    </location>
</feature>
<organism evidence="3">
    <name type="scientific">Cyprideis torosa</name>
    <dbReference type="NCBI Taxonomy" id="163714"/>
    <lineage>
        <taxon>Eukaryota</taxon>
        <taxon>Metazoa</taxon>
        <taxon>Ecdysozoa</taxon>
        <taxon>Arthropoda</taxon>
        <taxon>Crustacea</taxon>
        <taxon>Oligostraca</taxon>
        <taxon>Ostracoda</taxon>
        <taxon>Podocopa</taxon>
        <taxon>Podocopida</taxon>
        <taxon>Cytherocopina</taxon>
        <taxon>Cytheroidea</taxon>
        <taxon>Cytherideidae</taxon>
        <taxon>Cyprideis</taxon>
    </lineage>
</organism>
<feature type="compositionally biased region" description="Basic and acidic residues" evidence="1">
    <location>
        <begin position="249"/>
        <end position="261"/>
    </location>
</feature>
<keyword evidence="2" id="KW-1133">Transmembrane helix</keyword>
<keyword evidence="2" id="KW-0472">Membrane</keyword>
<feature type="region of interest" description="Disordered" evidence="1">
    <location>
        <begin position="1"/>
        <end position="49"/>
    </location>
</feature>
<protein>
    <submittedName>
        <fullName evidence="3">Uncharacterized protein</fullName>
    </submittedName>
</protein>
<dbReference type="EMBL" id="OB663652">
    <property type="protein sequence ID" value="CAD7231572.1"/>
    <property type="molecule type" value="Genomic_DNA"/>
</dbReference>
<accession>A0A7R8WMY1</accession>
<feature type="transmembrane region" description="Helical" evidence="2">
    <location>
        <begin position="77"/>
        <end position="99"/>
    </location>
</feature>
<feature type="transmembrane region" description="Helical" evidence="2">
    <location>
        <begin position="111"/>
        <end position="131"/>
    </location>
</feature>
<keyword evidence="2" id="KW-0812">Transmembrane</keyword>
<feature type="compositionally biased region" description="Polar residues" evidence="1">
    <location>
        <begin position="196"/>
        <end position="209"/>
    </location>
</feature>
<feature type="compositionally biased region" description="Polar residues" evidence="1">
    <location>
        <begin position="234"/>
        <end position="247"/>
    </location>
</feature>
<evidence type="ECO:0000256" key="1">
    <source>
        <dbReference type="SAM" id="MobiDB-lite"/>
    </source>
</evidence>
<name>A0A7R8WMY1_9CRUS</name>
<proteinExistence type="predicted"/>
<dbReference type="AlphaFoldDB" id="A0A7R8WMY1"/>
<sequence length="279" mass="31201">MKETNAEPLTPRTAGPRPKMFRSVQSAIAVRRQRERRESRSQSQGSIRRPSLISEHGGRVFAHEGQQSLLATKTHGVTMFHIGIVLILFGTIIIITSFIPSNVDEQQWNDILGVGCFLFLLGAFLTMVNLLTAKREEQNLHTYVQRRLAKSPSSVLPSRDPEWGIGKNLYVPEAYLDRSSPTRHVTYADDERRKSTSSSNSYRKQTESPTPLPANSARDKSPTSSRARPLTPTAIHTATVEESSNLLQPDKRGSGGRDDRSPSPSRHQHHPQQTNSNNF</sequence>
<evidence type="ECO:0000313" key="3">
    <source>
        <dbReference type="EMBL" id="CAD7231572.1"/>
    </source>
</evidence>